<keyword evidence="2" id="KW-1185">Reference proteome</keyword>
<name>A0ABQ0TRA6_9BACL</name>
<gene>
    <name evidence="1" type="ORF">BRE01_40620</name>
</gene>
<accession>A0ABQ0TRA6</accession>
<dbReference type="Proteomes" id="UP000319578">
    <property type="component" value="Unassembled WGS sequence"/>
</dbReference>
<evidence type="ECO:0000313" key="1">
    <source>
        <dbReference type="EMBL" id="GED70360.1"/>
    </source>
</evidence>
<sequence>MSSAIRKYAEIDYTYKGKWHRSKMTACHPAAHHVSFLERDIQMLKENMDVRTIDTHYLKSEILASDRKVTIIEGMSEKTFHS</sequence>
<protein>
    <submittedName>
        <fullName evidence="1">Uncharacterized protein</fullName>
    </submittedName>
</protein>
<proteinExistence type="predicted"/>
<dbReference type="EMBL" id="BJON01000015">
    <property type="protein sequence ID" value="GED70360.1"/>
    <property type="molecule type" value="Genomic_DNA"/>
</dbReference>
<evidence type="ECO:0000313" key="2">
    <source>
        <dbReference type="Proteomes" id="UP000319578"/>
    </source>
</evidence>
<reference evidence="1 2" key="1">
    <citation type="submission" date="2019-06" db="EMBL/GenBank/DDBJ databases">
        <title>Whole genome shotgun sequence of Brevibacillus reuszeri NBRC 15719.</title>
        <authorList>
            <person name="Hosoyama A."/>
            <person name="Uohara A."/>
            <person name="Ohji S."/>
            <person name="Ichikawa N."/>
        </authorList>
    </citation>
    <scope>NUCLEOTIDE SEQUENCE [LARGE SCALE GENOMIC DNA]</scope>
    <source>
        <strain evidence="1 2">NBRC 15719</strain>
    </source>
</reference>
<organism evidence="1 2">
    <name type="scientific">Brevibacillus reuszeri</name>
    <dbReference type="NCBI Taxonomy" id="54915"/>
    <lineage>
        <taxon>Bacteria</taxon>
        <taxon>Bacillati</taxon>
        <taxon>Bacillota</taxon>
        <taxon>Bacilli</taxon>
        <taxon>Bacillales</taxon>
        <taxon>Paenibacillaceae</taxon>
        <taxon>Brevibacillus</taxon>
    </lineage>
</organism>
<comment type="caution">
    <text evidence="1">The sequence shown here is derived from an EMBL/GenBank/DDBJ whole genome shotgun (WGS) entry which is preliminary data.</text>
</comment>